<evidence type="ECO:0000313" key="2">
    <source>
        <dbReference type="EMBL" id="VUZ52935.1"/>
    </source>
</evidence>
<name>A0A564Z0C6_HYMDI</name>
<reference evidence="2 3" key="1">
    <citation type="submission" date="2019-07" db="EMBL/GenBank/DDBJ databases">
        <authorList>
            <person name="Jastrzebski P J."/>
            <person name="Paukszto L."/>
            <person name="Jastrzebski P J."/>
        </authorList>
    </citation>
    <scope>NUCLEOTIDE SEQUENCE [LARGE SCALE GENOMIC DNA]</scope>
    <source>
        <strain evidence="2 3">WMS-il1</strain>
    </source>
</reference>
<dbReference type="EMBL" id="CABIJS010000543">
    <property type="protein sequence ID" value="VUZ52935.1"/>
    <property type="molecule type" value="Genomic_DNA"/>
</dbReference>
<gene>
    <name evidence="2" type="ORF">WMSIL1_LOCUS11395</name>
</gene>
<proteinExistence type="predicted"/>
<dbReference type="AlphaFoldDB" id="A0A564Z0C6"/>
<dbReference type="Proteomes" id="UP000321570">
    <property type="component" value="Unassembled WGS sequence"/>
</dbReference>
<evidence type="ECO:0000313" key="3">
    <source>
        <dbReference type="Proteomes" id="UP000321570"/>
    </source>
</evidence>
<protein>
    <recommendedName>
        <fullName evidence="4">HTH psq-type domain-containing protein</fullName>
    </recommendedName>
</protein>
<evidence type="ECO:0008006" key="4">
    <source>
        <dbReference type="Google" id="ProtNLM"/>
    </source>
</evidence>
<evidence type="ECO:0000256" key="1">
    <source>
        <dbReference type="SAM" id="MobiDB-lite"/>
    </source>
</evidence>
<organism evidence="2 3">
    <name type="scientific">Hymenolepis diminuta</name>
    <name type="common">Rat tapeworm</name>
    <dbReference type="NCBI Taxonomy" id="6216"/>
    <lineage>
        <taxon>Eukaryota</taxon>
        <taxon>Metazoa</taxon>
        <taxon>Spiralia</taxon>
        <taxon>Lophotrochozoa</taxon>
        <taxon>Platyhelminthes</taxon>
        <taxon>Cestoda</taxon>
        <taxon>Eucestoda</taxon>
        <taxon>Cyclophyllidea</taxon>
        <taxon>Hymenolepididae</taxon>
        <taxon>Hymenolepis</taxon>
    </lineage>
</organism>
<feature type="region of interest" description="Disordered" evidence="1">
    <location>
        <begin position="1"/>
        <end position="20"/>
    </location>
</feature>
<sequence>MKTMEMAATRKRKQHCQRSAGSLRTFESVRRMHGMIDENSGKTMRNIAKNFQVSEGAIRNVIH</sequence>
<keyword evidence="3" id="KW-1185">Reference proteome</keyword>
<accession>A0A564Z0C6</accession>